<evidence type="ECO:0000259" key="7">
    <source>
        <dbReference type="Pfam" id="PF00361"/>
    </source>
</evidence>
<dbReference type="PRINTS" id="PR01434">
    <property type="entry name" value="NADHDHGNASE5"/>
</dbReference>
<evidence type="ECO:0000256" key="1">
    <source>
        <dbReference type="ARBA" id="ARBA00004127"/>
    </source>
</evidence>
<keyword evidence="3 6" id="KW-1133">Transmembrane helix</keyword>
<feature type="transmembrane region" description="Helical" evidence="6">
    <location>
        <begin position="602"/>
        <end position="618"/>
    </location>
</feature>
<feature type="transmembrane region" description="Helical" evidence="6">
    <location>
        <begin position="302"/>
        <end position="328"/>
    </location>
</feature>
<evidence type="ECO:0000259" key="8">
    <source>
        <dbReference type="Pfam" id="PF00662"/>
    </source>
</evidence>
<evidence type="ECO:0000256" key="5">
    <source>
        <dbReference type="RuleBase" id="RU000320"/>
    </source>
</evidence>
<feature type="transmembrane region" description="Helical" evidence="6">
    <location>
        <begin position="177"/>
        <end position="198"/>
    </location>
</feature>
<feature type="transmembrane region" description="Helical" evidence="6">
    <location>
        <begin position="268"/>
        <end position="290"/>
    </location>
</feature>
<proteinExistence type="predicted"/>
<dbReference type="Proteomes" id="UP000482487">
    <property type="component" value="Unassembled WGS sequence"/>
</dbReference>
<dbReference type="GO" id="GO:0016020">
    <property type="term" value="C:membrane"/>
    <property type="evidence" value="ECO:0007669"/>
    <property type="project" value="UniProtKB-SubCell"/>
</dbReference>
<feature type="transmembrane region" description="Helical" evidence="6">
    <location>
        <begin position="204"/>
        <end position="223"/>
    </location>
</feature>
<dbReference type="InterPro" id="IPR018393">
    <property type="entry name" value="NADHpl_OxRdtase_5_subgr"/>
</dbReference>
<keyword evidence="2 5" id="KW-0812">Transmembrane</keyword>
<evidence type="ECO:0000256" key="3">
    <source>
        <dbReference type="ARBA" id="ARBA00022989"/>
    </source>
</evidence>
<keyword evidence="10" id="KW-1185">Reference proteome</keyword>
<feature type="transmembrane region" description="Helical" evidence="6">
    <location>
        <begin position="85"/>
        <end position="104"/>
    </location>
</feature>
<dbReference type="InterPro" id="IPR001516">
    <property type="entry name" value="Proton_antipo_N"/>
</dbReference>
<dbReference type="GO" id="GO:0008137">
    <property type="term" value="F:NADH dehydrogenase (ubiquinone) activity"/>
    <property type="evidence" value="ECO:0007669"/>
    <property type="project" value="InterPro"/>
</dbReference>
<dbReference type="EMBL" id="WVUD01000009">
    <property type="protein sequence ID" value="MYL82980.1"/>
    <property type="molecule type" value="Genomic_DNA"/>
</dbReference>
<sequence>MTTLVALMLFFPLAGAVLQAAFSRSLSRAASGTLAALAIAASLAAALAAVWNLGVAPHEITLGQWLAFDGFSANFSILYNRLAGLMTVTVTFVALLIHLYSAIYMREDTSFARYFCYLNLFVFFMLIIALADDLVFLFMGWEGVGFCSFALIGFWHEELPNVDAGRKAFLMTRVGDLGYVAALAIVIAASGSASITGLTAQIDAMPTATATLIGFLFLFAACGKSAQLPLSSWLPDAMAGPTPVSALIHAATMVTAGVYLLMRLEPLLAIAPDVGATAAVIGAATALYGAACAMGQRDVKRILAYSTISQVGYMFLAAGCGDVSGAFFHLQAHAFFKSLLFMVAGIMIQAAHEEHDIFRMGARLRRAMPGLFLLFACGAAALSALPLTSGYFSKGRTLADAIAHPGPAYLLAFILGAVAAFLTAVYVFRLCFVAFFSDPADPARLLSDPELARMERPLWPLAALALGYGFVNPPEFMGLKPWLDVYLAGTVTPLPPNVEHAEFFVEMIDAVLAVSGLLLAWLLYRPARHPVAAPAGALTAGLGLDAFYRTWIAAPYCRLSARLWRGVDEDMLDGAAMGAATGLLTLSRVAARLGSARPSTTLTTLLGAAAALLTWLALRLT</sequence>
<gene>
    <name evidence="9" type="ORF">GTA51_07500</name>
</gene>
<dbReference type="PANTHER" id="PTHR42829">
    <property type="entry name" value="NADH-UBIQUINONE OXIDOREDUCTASE CHAIN 5"/>
    <property type="match status" value="1"/>
</dbReference>
<feature type="transmembrane region" description="Helical" evidence="6">
    <location>
        <begin position="457"/>
        <end position="474"/>
    </location>
</feature>
<feature type="transmembrane region" description="Helical" evidence="6">
    <location>
        <begin position="111"/>
        <end position="130"/>
    </location>
</feature>
<evidence type="ECO:0000313" key="10">
    <source>
        <dbReference type="Proteomes" id="UP000482487"/>
    </source>
</evidence>
<evidence type="ECO:0000313" key="9">
    <source>
        <dbReference type="EMBL" id="MYL82980.1"/>
    </source>
</evidence>
<organism evidence="9 10">
    <name type="scientific">Solidesulfovibrio aerotolerans</name>
    <dbReference type="NCBI Taxonomy" id="295255"/>
    <lineage>
        <taxon>Bacteria</taxon>
        <taxon>Pseudomonadati</taxon>
        <taxon>Thermodesulfobacteriota</taxon>
        <taxon>Desulfovibrionia</taxon>
        <taxon>Desulfovibrionales</taxon>
        <taxon>Desulfovibrionaceae</taxon>
        <taxon>Solidesulfovibrio</taxon>
    </lineage>
</organism>
<dbReference type="Gene3D" id="1.20.5.2700">
    <property type="match status" value="1"/>
</dbReference>
<protein>
    <submittedName>
        <fullName evidence="9">NADH-quinone oxidoreductase subunit L</fullName>
        <ecNumber evidence="9">1.6.5.-</ecNumber>
    </submittedName>
</protein>
<dbReference type="NCBIfam" id="TIGR01974">
    <property type="entry name" value="NDH_I_L"/>
    <property type="match status" value="1"/>
</dbReference>
<dbReference type="EC" id="1.6.5.-" evidence="9"/>
<dbReference type="PANTHER" id="PTHR42829:SF2">
    <property type="entry name" value="NADH-UBIQUINONE OXIDOREDUCTASE CHAIN 5"/>
    <property type="match status" value="1"/>
</dbReference>
<dbReference type="Pfam" id="PF00662">
    <property type="entry name" value="Proton_antipo_N"/>
    <property type="match status" value="1"/>
</dbReference>
<feature type="transmembrane region" description="Helical" evidence="6">
    <location>
        <begin position="531"/>
        <end position="551"/>
    </location>
</feature>
<keyword evidence="9" id="KW-0560">Oxidoreductase</keyword>
<dbReference type="Pfam" id="PF00361">
    <property type="entry name" value="Proton_antipo_M"/>
    <property type="match status" value="1"/>
</dbReference>
<feature type="transmembrane region" description="Helical" evidence="6">
    <location>
        <begin position="334"/>
        <end position="351"/>
    </location>
</feature>
<dbReference type="InterPro" id="IPR001750">
    <property type="entry name" value="ND/Mrp_TM"/>
</dbReference>
<comment type="caution">
    <text evidence="9">The sequence shown here is derived from an EMBL/GenBank/DDBJ whole genome shotgun (WGS) entry which is preliminary data.</text>
</comment>
<dbReference type="InterPro" id="IPR003945">
    <property type="entry name" value="NU5C-like"/>
</dbReference>
<feature type="transmembrane region" description="Helical" evidence="6">
    <location>
        <begin position="408"/>
        <end position="436"/>
    </location>
</feature>
<feature type="domain" description="NADH:quinone oxidoreductase/Mrp antiporter transmembrane" evidence="7">
    <location>
        <begin position="131"/>
        <end position="414"/>
    </location>
</feature>
<reference evidence="9 10" key="1">
    <citation type="submission" date="2020-01" db="EMBL/GenBank/DDBJ databases">
        <title>Genome sequence of Desulfovibrio aerotolerans DSM 16695(T).</title>
        <authorList>
            <person name="Karnachuk O."/>
            <person name="Avakyan M."/>
            <person name="Mardanov A."/>
            <person name="Kadnikov V."/>
            <person name="Ravin N."/>
        </authorList>
    </citation>
    <scope>NUCLEOTIDE SEQUENCE [LARGE SCALE GENOMIC DNA]</scope>
    <source>
        <strain evidence="9 10">DSM 16695</strain>
    </source>
</reference>
<comment type="subcellular location">
    <subcellularLocation>
        <location evidence="1">Endomembrane system</location>
        <topology evidence="1">Multi-pass membrane protein</topology>
    </subcellularLocation>
    <subcellularLocation>
        <location evidence="5">Membrane</location>
        <topology evidence="5">Multi-pass membrane protein</topology>
    </subcellularLocation>
</comment>
<dbReference type="GO" id="GO:0003954">
    <property type="term" value="F:NADH dehydrogenase activity"/>
    <property type="evidence" value="ECO:0007669"/>
    <property type="project" value="TreeGrafter"/>
</dbReference>
<feature type="transmembrane region" description="Helical" evidence="6">
    <location>
        <begin position="371"/>
        <end position="388"/>
    </location>
</feature>
<dbReference type="GO" id="GO:0012505">
    <property type="term" value="C:endomembrane system"/>
    <property type="evidence" value="ECO:0007669"/>
    <property type="project" value="UniProtKB-SubCell"/>
</dbReference>
<feature type="transmembrane region" description="Helical" evidence="6">
    <location>
        <begin position="30"/>
        <end position="53"/>
    </location>
</feature>
<evidence type="ECO:0000256" key="6">
    <source>
        <dbReference type="SAM" id="Phobius"/>
    </source>
</evidence>
<evidence type="ECO:0000256" key="2">
    <source>
        <dbReference type="ARBA" id="ARBA00022692"/>
    </source>
</evidence>
<dbReference type="AlphaFoldDB" id="A0A7C9ITZ5"/>
<feature type="domain" description="NADH-Ubiquinone oxidoreductase (complex I) chain 5 N-terminal" evidence="8">
    <location>
        <begin position="65"/>
        <end position="115"/>
    </location>
</feature>
<dbReference type="OrthoDB" id="9805769at2"/>
<dbReference type="RefSeq" id="WP_160959983.1">
    <property type="nucleotide sequence ID" value="NZ_WVUD01000009.1"/>
</dbReference>
<feature type="transmembrane region" description="Helical" evidence="6">
    <location>
        <begin position="503"/>
        <end position="524"/>
    </location>
</feature>
<evidence type="ECO:0000256" key="4">
    <source>
        <dbReference type="ARBA" id="ARBA00023136"/>
    </source>
</evidence>
<dbReference type="GO" id="GO:0042773">
    <property type="term" value="P:ATP synthesis coupled electron transport"/>
    <property type="evidence" value="ECO:0007669"/>
    <property type="project" value="InterPro"/>
</dbReference>
<keyword evidence="4 6" id="KW-0472">Membrane</keyword>
<feature type="transmembrane region" description="Helical" evidence="6">
    <location>
        <begin position="136"/>
        <end position="156"/>
    </location>
</feature>
<accession>A0A7C9ITZ5</accession>
<name>A0A7C9ITZ5_9BACT</name>
<dbReference type="GO" id="GO:0015990">
    <property type="term" value="P:electron transport coupled proton transport"/>
    <property type="evidence" value="ECO:0007669"/>
    <property type="project" value="TreeGrafter"/>
</dbReference>